<dbReference type="InterPro" id="IPR019775">
    <property type="entry name" value="WD40_repeat_CS"/>
</dbReference>
<dbReference type="InterPro" id="IPR015943">
    <property type="entry name" value="WD40/YVTN_repeat-like_dom_sf"/>
</dbReference>
<dbReference type="PROSITE" id="PS00678">
    <property type="entry name" value="WD_REPEATS_1"/>
    <property type="match status" value="2"/>
</dbReference>
<evidence type="ECO:0000259" key="5">
    <source>
        <dbReference type="Pfam" id="PF25171"/>
    </source>
</evidence>
<feature type="repeat" description="WD" evidence="3">
    <location>
        <begin position="600"/>
        <end position="641"/>
    </location>
</feature>
<accession>A0A7R7VN87</accession>
<dbReference type="SMART" id="SM00320">
    <property type="entry name" value="WD40"/>
    <property type="match status" value="8"/>
</dbReference>
<dbReference type="AlphaFoldDB" id="A0A7R7VN87"/>
<keyword evidence="1 3" id="KW-0853">WD repeat</keyword>
<dbReference type="InterPro" id="IPR011047">
    <property type="entry name" value="Quinoprotein_ADH-like_sf"/>
</dbReference>
<gene>
    <name evidence="6" type="ORF">ACHE_40264A</name>
</gene>
<dbReference type="KEGG" id="ache:ACHE_40264A"/>
<dbReference type="GO" id="GO:0032040">
    <property type="term" value="C:small-subunit processome"/>
    <property type="evidence" value="ECO:0007669"/>
    <property type="project" value="InterPro"/>
</dbReference>
<dbReference type="Pfam" id="PF25168">
    <property type="entry name" value="Beta-prop_WDR36-Utp21_2nd"/>
    <property type="match status" value="1"/>
</dbReference>
<feature type="domain" description="WDR36/Utp21 N-terminal" evidence="5">
    <location>
        <begin position="68"/>
        <end position="373"/>
    </location>
</feature>
<dbReference type="Proteomes" id="UP000637239">
    <property type="component" value="Chromosome 4"/>
</dbReference>
<evidence type="ECO:0000256" key="1">
    <source>
        <dbReference type="ARBA" id="ARBA00022574"/>
    </source>
</evidence>
<evidence type="ECO:0000313" key="7">
    <source>
        <dbReference type="Proteomes" id="UP000637239"/>
    </source>
</evidence>
<evidence type="ECO:0000256" key="3">
    <source>
        <dbReference type="PROSITE-ProRule" id="PRU00221"/>
    </source>
</evidence>
<dbReference type="SUPFAM" id="SSF50998">
    <property type="entry name" value="Quinoprotein alcohol dehydrogenase-like"/>
    <property type="match status" value="1"/>
</dbReference>
<dbReference type="Pfam" id="PF25171">
    <property type="entry name" value="Beta-prop_WDR36-Utp21_1st"/>
    <property type="match status" value="1"/>
</dbReference>
<protein>
    <recommendedName>
        <fullName evidence="8">Small-subunit processome Utp21 domain-containing protein</fullName>
    </recommendedName>
</protein>
<organism evidence="6 7">
    <name type="scientific">Aspergillus chevalieri</name>
    <name type="common">Eurotium chevalieri</name>
    <dbReference type="NCBI Taxonomy" id="182096"/>
    <lineage>
        <taxon>Eukaryota</taxon>
        <taxon>Fungi</taxon>
        <taxon>Dikarya</taxon>
        <taxon>Ascomycota</taxon>
        <taxon>Pezizomycotina</taxon>
        <taxon>Eurotiomycetes</taxon>
        <taxon>Eurotiomycetidae</taxon>
        <taxon>Eurotiales</taxon>
        <taxon>Aspergillaceae</taxon>
        <taxon>Aspergillus</taxon>
        <taxon>Aspergillus subgen. Aspergillus</taxon>
    </lineage>
</organism>
<proteinExistence type="predicted"/>
<dbReference type="InterPro" id="IPR007319">
    <property type="entry name" value="WDR36/Utp21_C"/>
</dbReference>
<sequence length="1031" mass="112612">MFREMPSLDIDQFGQPLAKRQRLSSDNVANKSRTSASKIFSPFRTLGLVSPTAVPLACVRLGKSTFQITTSVGYSLQTYDVRRGLNLVFVSRPQTPGMITATFSWQDKVFAAWGNFQPGSPGGIWVFRRGKKIASLEVPANLRGPIERILVFGSWIVGSNSQGIEVWKSSSYEHYASLSPQRQAGSTSEHIYTSQLCNMPTYLNKIFIGRHDGAVDIWNIRTGKILYSILPAFKDAGAVTALQPTPVLSLVAIAYKSGALSIQDVETDKVVLPLRTPLSKVSPITSITFRTDGLGAGDDGRRSGVMATTSTDNGDITMWDLNNGGRVTGILRRAHMVSLNETGSGTTHIEFLDGQPVLVSSGRDNALRTWIFDEVPFSPVPRPLHQRSGHYAAVSTLHFLPSSSDGSEFGGKWLLSASKDSSLWGFSVRKDSQNTEISQGAIGHKTNKIGSMQTGSYNDLKAPEITCIACALNRDGGMGVTTSGPVWANPKVTDTNASSTTGWESIVTGHRGDKYARTWFWGKKKAGRWTFETGDGTEVKSVAISQCGTFALVGSSGGDIKMFNLQSGRHRQNFPATFASRRHVQANSRGSSGVSATERTGRHTKTVTGIVVDGLNQTVISCGLDGKIKFWDFESGRLVDELDWHPMTAITGLRYSSASELVAFSCDDLSIRVVDIETRKVVREFWGCVGQVNDFTFSNNGRWVIAASMDSIVRVWDLPTGHLIDAFRVPNTCTALTMSSTDEYLATAHADGVGINLWTNRSLFMPVSTKNVNEDYIADIQAPTASGESGVSLIEAAFSETDEQDEIEGPVLSTEQLSKEMVTLSVIPKSKWQTLLHLDVIKERNKAKDPPKAPEKAPFFLPSLPDGSAGEDADSKFSVESTAAERSRIARIQHSQDSKVLGSPFTTLLRAGRLSGNLDPFIEHIKGLSPTKIDLEIRSLSPQVKDGQSELSDFVFALASRLKLKRDFELVNVWMAVFLRIHADIVGSNDETGQLRKALADWSRLQEQERERLAGLVGYCHGVVGFLRSSR</sequence>
<dbReference type="EMBL" id="AP024419">
    <property type="protein sequence ID" value="BCR87700.1"/>
    <property type="molecule type" value="Genomic_DNA"/>
</dbReference>
<dbReference type="PANTHER" id="PTHR22840">
    <property type="entry name" value="WD REPEAT-CONTAINING PROTEIN 36"/>
    <property type="match status" value="1"/>
</dbReference>
<dbReference type="PANTHER" id="PTHR22840:SF12">
    <property type="entry name" value="WD REPEAT-CONTAINING PROTEIN 36"/>
    <property type="match status" value="1"/>
</dbReference>
<dbReference type="InterPro" id="IPR059157">
    <property type="entry name" value="WDR36-Utp21_N"/>
</dbReference>
<evidence type="ECO:0000256" key="2">
    <source>
        <dbReference type="ARBA" id="ARBA00022737"/>
    </source>
</evidence>
<reference evidence="6" key="1">
    <citation type="submission" date="2021-01" db="EMBL/GenBank/DDBJ databases">
        <authorList>
            <consortium name="Aspergillus chevalieri M1 genome sequencing consortium"/>
            <person name="Kazuki M."/>
            <person name="Futagami T."/>
        </authorList>
    </citation>
    <scope>NUCLEOTIDE SEQUENCE</scope>
    <source>
        <strain evidence="6">M1</strain>
    </source>
</reference>
<dbReference type="RefSeq" id="XP_043136222.1">
    <property type="nucleotide sequence ID" value="XM_043278444.1"/>
</dbReference>
<dbReference type="PROSITE" id="PS50294">
    <property type="entry name" value="WD_REPEATS_REGION"/>
    <property type="match status" value="1"/>
</dbReference>
<dbReference type="Gene3D" id="2.130.10.10">
    <property type="entry name" value="YVTN repeat-like/Quinoprotein amine dehydrogenase"/>
    <property type="match status" value="2"/>
</dbReference>
<dbReference type="GO" id="GO:0006364">
    <property type="term" value="P:rRNA processing"/>
    <property type="evidence" value="ECO:0007669"/>
    <property type="project" value="InterPro"/>
</dbReference>
<reference evidence="6" key="2">
    <citation type="submission" date="2021-02" db="EMBL/GenBank/DDBJ databases">
        <title>Aspergillus chevalieri M1 genome sequence.</title>
        <authorList>
            <person name="Kadooka C."/>
            <person name="Mori K."/>
            <person name="Futagami T."/>
        </authorList>
    </citation>
    <scope>NUCLEOTIDE SEQUENCE</scope>
    <source>
        <strain evidence="6">M1</strain>
    </source>
</reference>
<evidence type="ECO:0008006" key="8">
    <source>
        <dbReference type="Google" id="ProtNLM"/>
    </source>
</evidence>
<feature type="repeat" description="WD" evidence="3">
    <location>
        <begin position="685"/>
        <end position="726"/>
    </location>
</feature>
<evidence type="ECO:0000259" key="4">
    <source>
        <dbReference type="Pfam" id="PF04192"/>
    </source>
</evidence>
<evidence type="ECO:0000313" key="6">
    <source>
        <dbReference type="EMBL" id="BCR87700.1"/>
    </source>
</evidence>
<dbReference type="GO" id="GO:0034388">
    <property type="term" value="C:Pwp2p-containing subcomplex of 90S preribosome"/>
    <property type="evidence" value="ECO:0007669"/>
    <property type="project" value="TreeGrafter"/>
</dbReference>
<feature type="domain" description="WDR36/Utp21 C-terminal" evidence="4">
    <location>
        <begin position="815"/>
        <end position="1028"/>
    </location>
</feature>
<keyword evidence="2" id="KW-0677">Repeat</keyword>
<name>A0A7R7VN87_ASPCH</name>
<dbReference type="PROSITE" id="PS50082">
    <property type="entry name" value="WD_REPEATS_2"/>
    <property type="match status" value="2"/>
</dbReference>
<dbReference type="InterPro" id="IPR001680">
    <property type="entry name" value="WD40_rpt"/>
</dbReference>
<dbReference type="GeneID" id="66982059"/>
<keyword evidence="7" id="KW-1185">Reference proteome</keyword>
<dbReference type="Pfam" id="PF04192">
    <property type="entry name" value="Utp21"/>
    <property type="match status" value="1"/>
</dbReference>